<feature type="compositionally biased region" description="Basic and acidic residues" evidence="1">
    <location>
        <begin position="1"/>
        <end position="14"/>
    </location>
</feature>
<name>A0A1L9R5N1_ASPWE</name>
<keyword evidence="3" id="KW-1185">Reference proteome</keyword>
<proteinExistence type="predicted"/>
<evidence type="ECO:0000313" key="3">
    <source>
        <dbReference type="Proteomes" id="UP000184383"/>
    </source>
</evidence>
<gene>
    <name evidence="2" type="ORF">ASPWEDRAFT_32421</name>
</gene>
<protein>
    <submittedName>
        <fullName evidence="2">Uncharacterized protein</fullName>
    </submittedName>
</protein>
<reference evidence="3" key="1">
    <citation type="journal article" date="2017" name="Genome Biol.">
        <title>Comparative genomics reveals high biological diversity and specific adaptations in the industrially and medically important fungal genus Aspergillus.</title>
        <authorList>
            <person name="de Vries R.P."/>
            <person name="Riley R."/>
            <person name="Wiebenga A."/>
            <person name="Aguilar-Osorio G."/>
            <person name="Amillis S."/>
            <person name="Uchima C.A."/>
            <person name="Anderluh G."/>
            <person name="Asadollahi M."/>
            <person name="Askin M."/>
            <person name="Barry K."/>
            <person name="Battaglia E."/>
            <person name="Bayram O."/>
            <person name="Benocci T."/>
            <person name="Braus-Stromeyer S.A."/>
            <person name="Caldana C."/>
            <person name="Canovas D."/>
            <person name="Cerqueira G.C."/>
            <person name="Chen F."/>
            <person name="Chen W."/>
            <person name="Choi C."/>
            <person name="Clum A."/>
            <person name="Dos Santos R.A."/>
            <person name="Damasio A.R."/>
            <person name="Diallinas G."/>
            <person name="Emri T."/>
            <person name="Fekete E."/>
            <person name="Flipphi M."/>
            <person name="Freyberg S."/>
            <person name="Gallo A."/>
            <person name="Gournas C."/>
            <person name="Habgood R."/>
            <person name="Hainaut M."/>
            <person name="Harispe M.L."/>
            <person name="Henrissat B."/>
            <person name="Hilden K.S."/>
            <person name="Hope R."/>
            <person name="Hossain A."/>
            <person name="Karabika E."/>
            <person name="Karaffa L."/>
            <person name="Karanyi Z."/>
            <person name="Krasevec N."/>
            <person name="Kuo A."/>
            <person name="Kusch H."/>
            <person name="LaButti K."/>
            <person name="Lagendijk E.L."/>
            <person name="Lapidus A."/>
            <person name="Levasseur A."/>
            <person name="Lindquist E."/>
            <person name="Lipzen A."/>
            <person name="Logrieco A.F."/>
            <person name="MacCabe A."/>
            <person name="Maekelae M.R."/>
            <person name="Malavazi I."/>
            <person name="Melin P."/>
            <person name="Meyer V."/>
            <person name="Mielnichuk N."/>
            <person name="Miskei M."/>
            <person name="Molnar A.P."/>
            <person name="Mule G."/>
            <person name="Ngan C.Y."/>
            <person name="Orejas M."/>
            <person name="Orosz E."/>
            <person name="Ouedraogo J.P."/>
            <person name="Overkamp K.M."/>
            <person name="Park H.-S."/>
            <person name="Perrone G."/>
            <person name="Piumi F."/>
            <person name="Punt P.J."/>
            <person name="Ram A.F."/>
            <person name="Ramon A."/>
            <person name="Rauscher S."/>
            <person name="Record E."/>
            <person name="Riano-Pachon D.M."/>
            <person name="Robert V."/>
            <person name="Roehrig J."/>
            <person name="Ruller R."/>
            <person name="Salamov A."/>
            <person name="Salih N.S."/>
            <person name="Samson R.A."/>
            <person name="Sandor E."/>
            <person name="Sanguinetti M."/>
            <person name="Schuetze T."/>
            <person name="Sepcic K."/>
            <person name="Shelest E."/>
            <person name="Sherlock G."/>
            <person name="Sophianopoulou V."/>
            <person name="Squina F.M."/>
            <person name="Sun H."/>
            <person name="Susca A."/>
            <person name="Todd R.B."/>
            <person name="Tsang A."/>
            <person name="Unkles S.E."/>
            <person name="van de Wiele N."/>
            <person name="van Rossen-Uffink D."/>
            <person name="Oliveira J.V."/>
            <person name="Vesth T.C."/>
            <person name="Visser J."/>
            <person name="Yu J.-H."/>
            <person name="Zhou M."/>
            <person name="Andersen M.R."/>
            <person name="Archer D.B."/>
            <person name="Baker S.E."/>
            <person name="Benoit I."/>
            <person name="Brakhage A.A."/>
            <person name="Braus G.H."/>
            <person name="Fischer R."/>
            <person name="Frisvad J.C."/>
            <person name="Goldman G.H."/>
            <person name="Houbraken J."/>
            <person name="Oakley B."/>
            <person name="Pocsi I."/>
            <person name="Scazzocchio C."/>
            <person name="Seiboth B."/>
            <person name="vanKuyk P.A."/>
            <person name="Wortman J."/>
            <person name="Dyer P.S."/>
            <person name="Grigoriev I.V."/>
        </authorList>
    </citation>
    <scope>NUCLEOTIDE SEQUENCE [LARGE SCALE GENOMIC DNA]</scope>
    <source>
        <strain evidence="3">DTO 134E9</strain>
    </source>
</reference>
<feature type="region of interest" description="Disordered" evidence="1">
    <location>
        <begin position="1"/>
        <end position="41"/>
    </location>
</feature>
<dbReference type="GeneID" id="63749509"/>
<feature type="compositionally biased region" description="Low complexity" evidence="1">
    <location>
        <begin position="15"/>
        <end position="39"/>
    </location>
</feature>
<dbReference type="Proteomes" id="UP000184383">
    <property type="component" value="Unassembled WGS sequence"/>
</dbReference>
<organism evidence="2 3">
    <name type="scientific">Aspergillus wentii DTO 134E9</name>
    <dbReference type="NCBI Taxonomy" id="1073089"/>
    <lineage>
        <taxon>Eukaryota</taxon>
        <taxon>Fungi</taxon>
        <taxon>Dikarya</taxon>
        <taxon>Ascomycota</taxon>
        <taxon>Pezizomycotina</taxon>
        <taxon>Eurotiomycetes</taxon>
        <taxon>Eurotiomycetidae</taxon>
        <taxon>Eurotiales</taxon>
        <taxon>Aspergillaceae</taxon>
        <taxon>Aspergillus</taxon>
        <taxon>Aspergillus subgen. Cremei</taxon>
    </lineage>
</organism>
<evidence type="ECO:0000313" key="2">
    <source>
        <dbReference type="EMBL" id="OJJ30220.1"/>
    </source>
</evidence>
<dbReference type="VEuPathDB" id="FungiDB:ASPWEDRAFT_32421"/>
<accession>A0A1L9R5N1</accession>
<dbReference type="OrthoDB" id="5325862at2759"/>
<dbReference type="RefSeq" id="XP_040683897.1">
    <property type="nucleotide sequence ID" value="XM_040833661.1"/>
</dbReference>
<dbReference type="EMBL" id="KV878217">
    <property type="protein sequence ID" value="OJJ30220.1"/>
    <property type="molecule type" value="Genomic_DNA"/>
</dbReference>
<dbReference type="STRING" id="1073089.A0A1L9R5N1"/>
<evidence type="ECO:0000256" key="1">
    <source>
        <dbReference type="SAM" id="MobiDB-lite"/>
    </source>
</evidence>
<dbReference type="AlphaFoldDB" id="A0A1L9R5N1"/>
<sequence>MSKELEPLPKEELHSSALSISSTSSTLHNTPTNTTTPFHPTKRFAIHAQGIGLVRLPFPSREMETPIYHTEDGSLAYTSTRDKRCSGNAILSHPKQGDIIQTEYFFGPGRDPVIRVLQTEQGPFEVTVKGKWASRTRQFEMRDGECFEWSYASEKTGGKRVNLIVLRRVDGDGEKDREGRIIAQLVRSEEKRTAGTSRSRAGNGGELLVSEEGIRDVGEGLIIATCLSMLKREIDRRRAVQAAVIAGGAGS</sequence>